<reference evidence="1" key="1">
    <citation type="submission" date="2019-08" db="EMBL/GenBank/DDBJ databases">
        <authorList>
            <person name="Kucharzyk K."/>
            <person name="Murdoch R.W."/>
            <person name="Higgins S."/>
            <person name="Loffler F."/>
        </authorList>
    </citation>
    <scope>NUCLEOTIDE SEQUENCE</scope>
</reference>
<proteinExistence type="predicted"/>
<protein>
    <submittedName>
        <fullName evidence="1">Uncharacterized protein</fullName>
    </submittedName>
</protein>
<comment type="caution">
    <text evidence="1">The sequence shown here is derived from an EMBL/GenBank/DDBJ whole genome shotgun (WGS) entry which is preliminary data.</text>
</comment>
<dbReference type="EMBL" id="VSSQ01084859">
    <property type="protein sequence ID" value="MPN32706.1"/>
    <property type="molecule type" value="Genomic_DNA"/>
</dbReference>
<organism evidence="1">
    <name type="scientific">bioreactor metagenome</name>
    <dbReference type="NCBI Taxonomy" id="1076179"/>
    <lineage>
        <taxon>unclassified sequences</taxon>
        <taxon>metagenomes</taxon>
        <taxon>ecological metagenomes</taxon>
    </lineage>
</organism>
<sequence>MLESFTGRTLFGQGKPGTDLYSFGSQCEGRSHPFARCNTSCCDQWQIDSLSHLWNQCEGGGFFTPIMASGLKSFGDDGINAGFSTFNGKFGARHHMGYFYPCLFKFRCPCFWVTGRSENDRYFLLEDDLHDLLNLGVHQRDVYPKRISGSSLAFLNVFT</sequence>
<accession>A0A645H2K2</accession>
<gene>
    <name evidence="1" type="ORF">SDC9_180186</name>
</gene>
<evidence type="ECO:0000313" key="1">
    <source>
        <dbReference type="EMBL" id="MPN32706.1"/>
    </source>
</evidence>
<dbReference type="AlphaFoldDB" id="A0A645H2K2"/>
<name>A0A645H2K2_9ZZZZ</name>